<evidence type="ECO:0000256" key="3">
    <source>
        <dbReference type="ARBA" id="ARBA00022679"/>
    </source>
</evidence>
<reference evidence="11" key="1">
    <citation type="submission" date="2020-02" db="EMBL/GenBank/DDBJ databases">
        <title>Genomic and physiological characterization of two novel Nitrospinaceae genera.</title>
        <authorList>
            <person name="Mueller A.J."/>
            <person name="Jung M.-Y."/>
            <person name="Strachan C.R."/>
            <person name="Herbold C.W."/>
            <person name="Kirkegaard R.H."/>
            <person name="Daims H."/>
        </authorList>
    </citation>
    <scope>NUCLEOTIDE SEQUENCE [LARGE SCALE GENOMIC DNA]</scope>
</reference>
<dbReference type="SUPFAM" id="SSF102114">
    <property type="entry name" value="Radical SAM enzymes"/>
    <property type="match status" value="1"/>
</dbReference>
<sequence>MSNTKKPNILLLYPKTGFDFGSTVAPPHALLTIAAPALEAGYEVTILDQRTRSISESVLEDLISDDLICIGISTMTGTQIRHALHLAGMCRKITNGKVPLVWGGCHPAVMPEQTAVHEMVDIVVRGEGDETFLELVKALDSKEDIRQIKGLTYQDGGEMINTPERPLMDVEDLLPTPWHLVNVEDYIHRDMYVKNRYRVLDLGQTSRGCPFDCGFCSSAEIRERKWRAISADKSVDMITESVRKFNLDGFWLRDDEFYINRKRASRIFEGMVRNELDVSFYTSGARADVFMKSTDEDVRLLKRAGAHTLKFGAESGSQRILDLMQKGISVEQTIEANERCKKFDISPAFGLMVGYPTETFEDINKTIDLGFLLKRNNPTAELETMATYTALPGTPDWHLAKEHGLKEPGSLEEWSDWVFDDYDLKGEIIPWFNREERIYVGNISYMSILANALENVMGSLGNRQMRYVAQKAAKMVSFYYSNKLENKMYRFAPELSLVRKLRHELFYNSDFTLS</sequence>
<evidence type="ECO:0000259" key="8">
    <source>
        <dbReference type="PROSITE" id="PS51332"/>
    </source>
</evidence>
<dbReference type="SFLD" id="SFLDS00029">
    <property type="entry name" value="Radical_SAM"/>
    <property type="match status" value="1"/>
</dbReference>
<dbReference type="InterPro" id="IPR006638">
    <property type="entry name" value="Elp3/MiaA/NifB-like_rSAM"/>
</dbReference>
<protein>
    <submittedName>
        <fullName evidence="10">B12-binding domain-containing radical SAM protein</fullName>
    </submittedName>
</protein>
<dbReference type="PROSITE" id="PS51332">
    <property type="entry name" value="B12_BINDING"/>
    <property type="match status" value="1"/>
</dbReference>
<comment type="cofactor">
    <cofactor evidence="1">
        <name>[4Fe-4S] cluster</name>
        <dbReference type="ChEBI" id="CHEBI:49883"/>
    </cofactor>
</comment>
<evidence type="ECO:0000256" key="2">
    <source>
        <dbReference type="ARBA" id="ARBA00022603"/>
    </source>
</evidence>
<keyword evidence="6" id="KW-0408">Iron</keyword>
<feature type="domain" description="Radical SAM core" evidence="9">
    <location>
        <begin position="195"/>
        <end position="420"/>
    </location>
</feature>
<evidence type="ECO:0000256" key="6">
    <source>
        <dbReference type="ARBA" id="ARBA00023004"/>
    </source>
</evidence>
<dbReference type="InterPro" id="IPR051198">
    <property type="entry name" value="BchE-like"/>
</dbReference>
<dbReference type="InterPro" id="IPR034466">
    <property type="entry name" value="Methyltransferase_Class_B"/>
</dbReference>
<keyword evidence="3" id="KW-0808">Transferase</keyword>
<evidence type="ECO:0000256" key="4">
    <source>
        <dbReference type="ARBA" id="ARBA00022691"/>
    </source>
</evidence>
<dbReference type="PROSITE" id="PS51918">
    <property type="entry name" value="RADICAL_SAM"/>
    <property type="match status" value="1"/>
</dbReference>
<dbReference type="GO" id="GO:0003824">
    <property type="term" value="F:catalytic activity"/>
    <property type="evidence" value="ECO:0007669"/>
    <property type="project" value="InterPro"/>
</dbReference>
<dbReference type="Proteomes" id="UP000594464">
    <property type="component" value="Chromosome"/>
</dbReference>
<organism evidence="10 11">
    <name type="scientific">Candidatus Nitrohelix vancouverensis</name>
    <dbReference type="NCBI Taxonomy" id="2705534"/>
    <lineage>
        <taxon>Bacteria</taxon>
        <taxon>Pseudomonadati</taxon>
        <taxon>Nitrospinota/Tectimicrobiota group</taxon>
        <taxon>Nitrospinota</taxon>
        <taxon>Nitrospinia</taxon>
        <taxon>Nitrospinales</taxon>
        <taxon>Nitrospinaceae</taxon>
        <taxon>Candidatus Nitrohelix</taxon>
    </lineage>
</organism>
<dbReference type="SUPFAM" id="SSF52242">
    <property type="entry name" value="Cobalamin (vitamin B12)-binding domain"/>
    <property type="match status" value="1"/>
</dbReference>
<dbReference type="GO" id="GO:0031419">
    <property type="term" value="F:cobalamin binding"/>
    <property type="evidence" value="ECO:0007669"/>
    <property type="project" value="InterPro"/>
</dbReference>
<dbReference type="CDD" id="cd02068">
    <property type="entry name" value="radical_SAM_B12_BD"/>
    <property type="match status" value="1"/>
</dbReference>
<dbReference type="GO" id="GO:0051539">
    <property type="term" value="F:4 iron, 4 sulfur cluster binding"/>
    <property type="evidence" value="ECO:0007669"/>
    <property type="project" value="UniProtKB-KW"/>
</dbReference>
<dbReference type="PANTHER" id="PTHR43409:SF7">
    <property type="entry name" value="BLL1977 PROTEIN"/>
    <property type="match status" value="1"/>
</dbReference>
<dbReference type="InterPro" id="IPR036724">
    <property type="entry name" value="Cobalamin-bd_sf"/>
</dbReference>
<evidence type="ECO:0000313" key="10">
    <source>
        <dbReference type="EMBL" id="QPJ65274.1"/>
    </source>
</evidence>
<keyword evidence="2" id="KW-0489">Methyltransferase</keyword>
<dbReference type="Pfam" id="PF02310">
    <property type="entry name" value="B12-binding"/>
    <property type="match status" value="1"/>
</dbReference>
<dbReference type="InterPro" id="IPR058240">
    <property type="entry name" value="rSAM_sf"/>
</dbReference>
<dbReference type="AlphaFoldDB" id="A0A7T0C2C2"/>
<evidence type="ECO:0000256" key="1">
    <source>
        <dbReference type="ARBA" id="ARBA00001966"/>
    </source>
</evidence>
<dbReference type="SFLD" id="SFLDG01082">
    <property type="entry name" value="B12-binding_domain_containing"/>
    <property type="match status" value="1"/>
</dbReference>
<evidence type="ECO:0000256" key="5">
    <source>
        <dbReference type="ARBA" id="ARBA00022723"/>
    </source>
</evidence>
<dbReference type="SFLD" id="SFLDG01123">
    <property type="entry name" value="methyltransferase_(Class_B)"/>
    <property type="match status" value="1"/>
</dbReference>
<gene>
    <name evidence="10" type="ORF">G3M78_07690</name>
</gene>
<dbReference type="Pfam" id="PF04055">
    <property type="entry name" value="Radical_SAM"/>
    <property type="match status" value="1"/>
</dbReference>
<dbReference type="InterPro" id="IPR023404">
    <property type="entry name" value="rSAM_horseshoe"/>
</dbReference>
<keyword evidence="7" id="KW-0411">Iron-sulfur</keyword>
<dbReference type="Gene3D" id="3.80.30.20">
    <property type="entry name" value="tm_1862 like domain"/>
    <property type="match status" value="1"/>
</dbReference>
<accession>A0A7T0C2C2</accession>
<keyword evidence="5" id="KW-0479">Metal-binding</keyword>
<keyword evidence="4" id="KW-0949">S-adenosyl-L-methionine</keyword>
<dbReference type="Gene3D" id="3.40.50.280">
    <property type="entry name" value="Cobalamin-binding domain"/>
    <property type="match status" value="1"/>
</dbReference>
<name>A0A7T0C2C2_9BACT</name>
<evidence type="ECO:0000259" key="9">
    <source>
        <dbReference type="PROSITE" id="PS51918"/>
    </source>
</evidence>
<proteinExistence type="predicted"/>
<dbReference type="GO" id="GO:0046872">
    <property type="term" value="F:metal ion binding"/>
    <property type="evidence" value="ECO:0007669"/>
    <property type="project" value="UniProtKB-KW"/>
</dbReference>
<feature type="domain" description="B12-binding" evidence="8">
    <location>
        <begin position="8"/>
        <end position="146"/>
    </location>
</feature>
<dbReference type="PANTHER" id="PTHR43409">
    <property type="entry name" value="ANAEROBIC MAGNESIUM-PROTOPORPHYRIN IX MONOMETHYL ESTER CYCLASE-RELATED"/>
    <property type="match status" value="1"/>
</dbReference>
<dbReference type="SMART" id="SM00729">
    <property type="entry name" value="Elp3"/>
    <property type="match status" value="1"/>
</dbReference>
<evidence type="ECO:0000256" key="7">
    <source>
        <dbReference type="ARBA" id="ARBA00023014"/>
    </source>
</evidence>
<dbReference type="InterPro" id="IPR007197">
    <property type="entry name" value="rSAM"/>
</dbReference>
<dbReference type="CDD" id="cd01335">
    <property type="entry name" value="Radical_SAM"/>
    <property type="match status" value="1"/>
</dbReference>
<dbReference type="InterPro" id="IPR006158">
    <property type="entry name" value="Cobalamin-bd"/>
</dbReference>
<evidence type="ECO:0000313" key="11">
    <source>
        <dbReference type="Proteomes" id="UP000594464"/>
    </source>
</evidence>
<dbReference type="EMBL" id="CP048620">
    <property type="protein sequence ID" value="QPJ65274.1"/>
    <property type="molecule type" value="Genomic_DNA"/>
</dbReference>
<dbReference type="KEGG" id="nva:G3M78_07690"/>